<comment type="caution">
    <text evidence="3">The sequence shown here is derived from an EMBL/GenBank/DDBJ whole genome shotgun (WGS) entry which is preliminary data.</text>
</comment>
<feature type="region of interest" description="Disordered" evidence="1">
    <location>
        <begin position="247"/>
        <end position="273"/>
    </location>
</feature>
<feature type="region of interest" description="Disordered" evidence="1">
    <location>
        <begin position="65"/>
        <end position="207"/>
    </location>
</feature>
<dbReference type="AlphaFoldDB" id="A0A5J9UHG8"/>
<protein>
    <submittedName>
        <fullName evidence="3">Uncharacterized protein</fullName>
    </submittedName>
</protein>
<evidence type="ECO:0000256" key="2">
    <source>
        <dbReference type="SAM" id="SignalP"/>
    </source>
</evidence>
<keyword evidence="4" id="KW-1185">Reference proteome</keyword>
<accession>A0A5J9UHG8</accession>
<name>A0A5J9UHG8_9POAL</name>
<feature type="compositionally biased region" description="Basic and acidic residues" evidence="1">
    <location>
        <begin position="259"/>
        <end position="270"/>
    </location>
</feature>
<organism evidence="3 4">
    <name type="scientific">Eragrostis curvula</name>
    <name type="common">weeping love grass</name>
    <dbReference type="NCBI Taxonomy" id="38414"/>
    <lineage>
        <taxon>Eukaryota</taxon>
        <taxon>Viridiplantae</taxon>
        <taxon>Streptophyta</taxon>
        <taxon>Embryophyta</taxon>
        <taxon>Tracheophyta</taxon>
        <taxon>Spermatophyta</taxon>
        <taxon>Magnoliopsida</taxon>
        <taxon>Liliopsida</taxon>
        <taxon>Poales</taxon>
        <taxon>Poaceae</taxon>
        <taxon>PACMAD clade</taxon>
        <taxon>Chloridoideae</taxon>
        <taxon>Eragrostideae</taxon>
        <taxon>Eragrostidinae</taxon>
        <taxon>Eragrostis</taxon>
    </lineage>
</organism>
<proteinExistence type="predicted"/>
<feature type="signal peptide" evidence="2">
    <location>
        <begin position="1"/>
        <end position="18"/>
    </location>
</feature>
<feature type="compositionally biased region" description="Basic residues" evidence="1">
    <location>
        <begin position="180"/>
        <end position="192"/>
    </location>
</feature>
<evidence type="ECO:0000313" key="4">
    <source>
        <dbReference type="Proteomes" id="UP000324897"/>
    </source>
</evidence>
<evidence type="ECO:0000313" key="3">
    <source>
        <dbReference type="EMBL" id="TVU22600.1"/>
    </source>
</evidence>
<feature type="compositionally biased region" description="Low complexity" evidence="1">
    <location>
        <begin position="94"/>
        <end position="143"/>
    </location>
</feature>
<feature type="compositionally biased region" description="Basic residues" evidence="1">
    <location>
        <begin position="144"/>
        <end position="154"/>
    </location>
</feature>
<evidence type="ECO:0000256" key="1">
    <source>
        <dbReference type="SAM" id="MobiDB-lite"/>
    </source>
</evidence>
<sequence length="285" mass="29701">MWMTWRTAAPAMATAAAAVVEAGRGSSAREATGACRGRQVEGARRAVRATELEPHRREARRQIREELPAAVVQPAGPADQPPRLLRRGGGASPGGAPRTATSGPSSPASSPAAPTTPSRTTGTSLWRASSGSSPARSAAASLRPRPRRRRRPPARRAAAAAALRPRRRPPPPPPLQLACRPRRSTPRMRRWPTRACSGGGAESDESASTCTTDLSLGSAGAAVPCFYQSYDMVPRATAPAPAAFAPSARSAFSVPSPARHREAASRDAGDKPALPFFDFLGVGAA</sequence>
<feature type="compositionally biased region" description="Low complexity" evidence="1">
    <location>
        <begin position="247"/>
        <end position="257"/>
    </location>
</feature>
<reference evidence="3 4" key="1">
    <citation type="journal article" date="2019" name="Sci. Rep.">
        <title>A high-quality genome of Eragrostis curvula grass provides insights into Poaceae evolution and supports new strategies to enhance forage quality.</title>
        <authorList>
            <person name="Carballo J."/>
            <person name="Santos B.A.C.M."/>
            <person name="Zappacosta D."/>
            <person name="Garbus I."/>
            <person name="Selva J.P."/>
            <person name="Gallo C.A."/>
            <person name="Diaz A."/>
            <person name="Albertini E."/>
            <person name="Caccamo M."/>
            <person name="Echenique V."/>
        </authorList>
    </citation>
    <scope>NUCLEOTIDE SEQUENCE [LARGE SCALE GENOMIC DNA]</scope>
    <source>
        <strain evidence="4">cv. Victoria</strain>
        <tissue evidence="3">Leaf</tissue>
    </source>
</reference>
<dbReference type="Proteomes" id="UP000324897">
    <property type="component" value="Unassembled WGS sequence"/>
</dbReference>
<keyword evidence="2" id="KW-0732">Signal</keyword>
<gene>
    <name evidence="3" type="ORF">EJB05_32311</name>
</gene>
<feature type="chain" id="PRO_5023822544" evidence="2">
    <location>
        <begin position="19"/>
        <end position="285"/>
    </location>
</feature>
<dbReference type="Gramene" id="TVU22600">
    <property type="protein sequence ID" value="TVU22600"/>
    <property type="gene ID" value="EJB05_32311"/>
</dbReference>
<dbReference type="EMBL" id="RWGY01000026">
    <property type="protein sequence ID" value="TVU22600.1"/>
    <property type="molecule type" value="Genomic_DNA"/>
</dbReference>